<keyword evidence="4 14" id="KW-0808">Transferase</keyword>
<evidence type="ECO:0000256" key="13">
    <source>
        <dbReference type="PIRSR" id="PIRSR605027-4"/>
    </source>
</evidence>
<evidence type="ECO:0000256" key="1">
    <source>
        <dbReference type="ARBA" id="ARBA00004606"/>
    </source>
</evidence>
<dbReference type="PANTHER" id="PTHR10896:SF65">
    <property type="entry name" value="GALACTOSYLGALACTOSYLXYLOSYLPROTEIN 3-BETA-GLUCURONOSYLTRANSFERASE 3"/>
    <property type="match status" value="1"/>
</dbReference>
<dbReference type="Gene3D" id="3.90.550.10">
    <property type="entry name" value="Spore Coat Polysaccharide Biosynthesis Protein SpsA, Chain A"/>
    <property type="match status" value="1"/>
</dbReference>
<keyword evidence="12 14" id="KW-0464">Manganese</keyword>
<evidence type="ECO:0000256" key="12">
    <source>
        <dbReference type="PIRSR" id="PIRSR605027-3"/>
    </source>
</evidence>
<dbReference type="Pfam" id="PF03360">
    <property type="entry name" value="Glyco_transf_43"/>
    <property type="match status" value="1"/>
</dbReference>
<evidence type="ECO:0000313" key="16">
    <source>
        <dbReference type="Proteomes" id="UP001626550"/>
    </source>
</evidence>
<feature type="site" description="Interaction with galactose moiety of substrate glycoprotein" evidence="13">
    <location>
        <position position="226"/>
    </location>
</feature>
<dbReference type="EC" id="2.4.1.135" evidence="3 14"/>
<comment type="caution">
    <text evidence="15">The sequence shown here is derived from an EMBL/GenBank/DDBJ whole genome shotgun (WGS) entry which is preliminary data.</text>
</comment>
<feature type="binding site" evidence="12">
    <location>
        <position position="195"/>
    </location>
    <ligand>
        <name>Mn(2+)</name>
        <dbReference type="ChEBI" id="CHEBI:29035"/>
    </ligand>
</feature>
<evidence type="ECO:0000256" key="11">
    <source>
        <dbReference type="PIRSR" id="PIRSR605027-1"/>
    </source>
</evidence>
<keyword evidence="12 14" id="KW-0479">Metal-binding</keyword>
<keyword evidence="16" id="KW-1185">Reference proteome</keyword>
<dbReference type="EMBL" id="JBJKFK010000319">
    <property type="protein sequence ID" value="KAL3317848.1"/>
    <property type="molecule type" value="Genomic_DNA"/>
</dbReference>
<dbReference type="GO" id="GO:0015018">
    <property type="term" value="F:galactosylgalactosylxylosylprotein 3-beta-glucuronosyltransferase activity"/>
    <property type="evidence" value="ECO:0007669"/>
    <property type="project" value="UniProtKB-UniRule"/>
</dbReference>
<comment type="cofactor">
    <cofactor evidence="12 14">
        <name>Mn(2+)</name>
        <dbReference type="ChEBI" id="CHEBI:29035"/>
    </cofactor>
</comment>
<evidence type="ECO:0000313" key="15">
    <source>
        <dbReference type="EMBL" id="KAL3317848.1"/>
    </source>
</evidence>
<keyword evidence="5 14" id="KW-0812">Transmembrane</keyword>
<evidence type="ECO:0000256" key="8">
    <source>
        <dbReference type="ARBA" id="ARBA00023136"/>
    </source>
</evidence>
<evidence type="ECO:0000256" key="6">
    <source>
        <dbReference type="ARBA" id="ARBA00022968"/>
    </source>
</evidence>
<proteinExistence type="inferred from homology"/>
<keyword evidence="9" id="KW-0325">Glycoprotein</keyword>
<comment type="catalytic activity">
    <reaction evidence="10 14">
        <text>3-O-(beta-D-galactosyl-(1-&gt;3)-beta-D-galactosyl-(1-&gt;4)-beta-D-xylosyl)-L-seryl-[protein] + UDP-alpha-D-glucuronate = 3-O-(beta-D-GlcA-(1-&gt;3)-beta-D-Gal-(1-&gt;3)-beta-D-Gal-(1-&gt;4)-beta-D-Xyl)-L-seryl-[protein] + UDP + H(+)</text>
        <dbReference type="Rhea" id="RHEA:24168"/>
        <dbReference type="Rhea" id="RHEA-COMP:12571"/>
        <dbReference type="Rhea" id="RHEA-COMP:12573"/>
        <dbReference type="ChEBI" id="CHEBI:15378"/>
        <dbReference type="ChEBI" id="CHEBI:58052"/>
        <dbReference type="ChEBI" id="CHEBI:58223"/>
        <dbReference type="ChEBI" id="CHEBI:132090"/>
        <dbReference type="ChEBI" id="CHEBI:132093"/>
        <dbReference type="EC" id="2.4.1.135"/>
    </reaction>
</comment>
<dbReference type="SUPFAM" id="SSF53448">
    <property type="entry name" value="Nucleotide-diphospho-sugar transferases"/>
    <property type="match status" value="1"/>
</dbReference>
<dbReference type="GO" id="GO:0000139">
    <property type="term" value="C:Golgi membrane"/>
    <property type="evidence" value="ECO:0007669"/>
    <property type="project" value="UniProtKB-SubCell"/>
</dbReference>
<dbReference type="InterPro" id="IPR029044">
    <property type="entry name" value="Nucleotide-diphossugar_trans"/>
</dbReference>
<evidence type="ECO:0000256" key="3">
    <source>
        <dbReference type="ARBA" id="ARBA00012641"/>
    </source>
</evidence>
<dbReference type="InterPro" id="IPR005027">
    <property type="entry name" value="Glyco_trans_43"/>
</dbReference>
<evidence type="ECO:0000256" key="2">
    <source>
        <dbReference type="ARBA" id="ARBA00007706"/>
    </source>
</evidence>
<organism evidence="15 16">
    <name type="scientific">Cichlidogyrus casuarinus</name>
    <dbReference type="NCBI Taxonomy" id="1844966"/>
    <lineage>
        <taxon>Eukaryota</taxon>
        <taxon>Metazoa</taxon>
        <taxon>Spiralia</taxon>
        <taxon>Lophotrochozoa</taxon>
        <taxon>Platyhelminthes</taxon>
        <taxon>Monogenea</taxon>
        <taxon>Monopisthocotylea</taxon>
        <taxon>Dactylogyridea</taxon>
        <taxon>Ancyrocephalidae</taxon>
        <taxon>Cichlidogyrus</taxon>
    </lineage>
</organism>
<evidence type="ECO:0000256" key="5">
    <source>
        <dbReference type="ARBA" id="ARBA00022692"/>
    </source>
</evidence>
<keyword evidence="14" id="KW-0333">Golgi apparatus</keyword>
<feature type="transmembrane region" description="Helical" evidence="14">
    <location>
        <begin position="12"/>
        <end position="35"/>
    </location>
</feature>
<dbReference type="AlphaFoldDB" id="A0ABD2QEN4"/>
<dbReference type="PANTHER" id="PTHR10896">
    <property type="entry name" value="GALACTOSYLGALACTOSYLXYLOSYLPROTEIN 3-BETA-GLUCURONOSYLTRANSFERASE BETA-1,3-GLUCURONYLTRANSFERASE"/>
    <property type="match status" value="1"/>
</dbReference>
<sequence>MNSQMLLTRRWLLGLICSRITFFVGLACAICFLLLTKTISLIDHNVDETYGDFKKLIKKTSKNYSLDYSQLFVITPTYKRLEQRAALINTCFRIAYNRELQRNITWIVVEDSKTTTKLVEEVLAECPLKSVHINIKSPLPSELEIPAIEWTRSVVKGAVARGLWQRNIALDWIRSILPLAPKVHQKYLVYFADDDNIYHPDLFREIFKTKQLSTWPVGLLAHREWEGCHVASKPGPITDMFTGWWLAGRNFPLDMASFAFNARLLLTHSNAAFKYESPVGLQEDRFLTALGFKDWHNFEPLANYCSRECVVQATKADKVDLRFCKGLIAESLQKRQQLFVEIASIPAKHHKTIADYAMLLNVVKIEEPKVLNRVNLTKLASRYKCISKSALEKMCAKQECDFESIRKVLFAESFRGNAAKEYTYSVEKWTSSPFLVGLVFQFAVHFKNGGNDIKTSELSYYVGATFTKDMLFFLNTCALISGYEGDVFNCDGLLNLLAGVYEFVVKFNNLIEIIRNIDKPEEKPKEKKPCKRGPVVDVNKAKLKKEITNMSEDTQFIDSLIRIYGGGKNYLNKEDFMLMCRAPLNIYVDRRPRVNSALTPVEYQRFIEQLRIAYGMDVTKCQSTPLTYRMLKEIAITAGLSKDPPKHLFEGFKAEYSGDWNITMLESYFEDWVCRI</sequence>
<evidence type="ECO:0000256" key="14">
    <source>
        <dbReference type="RuleBase" id="RU363127"/>
    </source>
</evidence>
<keyword evidence="6 14" id="KW-0735">Signal-anchor</keyword>
<reference evidence="15 16" key="1">
    <citation type="submission" date="2024-11" db="EMBL/GenBank/DDBJ databases">
        <title>Adaptive evolution of stress response genes in parasites aligns with host niche diversity.</title>
        <authorList>
            <person name="Hahn C."/>
            <person name="Resl P."/>
        </authorList>
    </citation>
    <scope>NUCLEOTIDE SEQUENCE [LARGE SCALE GENOMIC DNA]</scope>
    <source>
        <strain evidence="15">EGGRZ-B1_66</strain>
        <tissue evidence="15">Body</tissue>
    </source>
</reference>
<accession>A0ABD2QEN4</accession>
<protein>
    <recommendedName>
        <fullName evidence="3 14">Galactosylgalactosylxylosylprotein 3-beta-glucuronosyltransferase</fullName>
        <ecNumber evidence="3 14">2.4.1.135</ecNumber>
    </recommendedName>
</protein>
<dbReference type="GO" id="GO:0046872">
    <property type="term" value="F:metal ion binding"/>
    <property type="evidence" value="ECO:0007669"/>
    <property type="project" value="UniProtKB-KW"/>
</dbReference>
<comment type="subcellular location">
    <subcellularLocation>
        <location evidence="14">Golgi apparatus membrane</location>
        <topology evidence="14">Single-pass type II membrane protein</topology>
    </subcellularLocation>
    <subcellularLocation>
        <location evidence="1">Membrane</location>
        <topology evidence="1">Single-pass type II membrane protein</topology>
    </subcellularLocation>
</comment>
<keyword evidence="8 14" id="KW-0472">Membrane</keyword>
<evidence type="ECO:0000256" key="7">
    <source>
        <dbReference type="ARBA" id="ARBA00022989"/>
    </source>
</evidence>
<comment type="similarity">
    <text evidence="2 14">Belongs to the glycosyltransferase 43 family.</text>
</comment>
<dbReference type="Proteomes" id="UP001626550">
    <property type="component" value="Unassembled WGS sequence"/>
</dbReference>
<evidence type="ECO:0000256" key="10">
    <source>
        <dbReference type="ARBA" id="ARBA00047979"/>
    </source>
</evidence>
<evidence type="ECO:0000256" key="4">
    <source>
        <dbReference type="ARBA" id="ARBA00022679"/>
    </source>
</evidence>
<comment type="pathway">
    <text evidence="14">Protein modification; protein glycosylation.</text>
</comment>
<feature type="active site" description="Proton donor/acceptor" evidence="11">
    <location>
        <position position="283"/>
    </location>
</feature>
<gene>
    <name evidence="15" type="ORF">Ciccas_003493</name>
</gene>
<evidence type="ECO:0000256" key="9">
    <source>
        <dbReference type="ARBA" id="ARBA00023180"/>
    </source>
</evidence>
<keyword evidence="7 14" id="KW-1133">Transmembrane helix</keyword>
<name>A0ABD2QEN4_9PLAT</name>